<dbReference type="AlphaFoldDB" id="A0AAD6U8U4"/>
<comment type="caution">
    <text evidence="1">The sequence shown here is derived from an EMBL/GenBank/DDBJ whole genome shotgun (WGS) entry which is preliminary data.</text>
</comment>
<dbReference type="SUPFAM" id="SSF55144">
    <property type="entry name" value="LigT-like"/>
    <property type="match status" value="1"/>
</dbReference>
<reference evidence="1" key="1">
    <citation type="submission" date="2023-03" db="EMBL/GenBank/DDBJ databases">
        <title>Massive genome expansion in bonnet fungi (Mycena s.s.) driven by repeated elements and novel gene families across ecological guilds.</title>
        <authorList>
            <consortium name="Lawrence Berkeley National Laboratory"/>
            <person name="Harder C.B."/>
            <person name="Miyauchi S."/>
            <person name="Viragh M."/>
            <person name="Kuo A."/>
            <person name="Thoen E."/>
            <person name="Andreopoulos B."/>
            <person name="Lu D."/>
            <person name="Skrede I."/>
            <person name="Drula E."/>
            <person name="Henrissat B."/>
            <person name="Morin E."/>
            <person name="Kohler A."/>
            <person name="Barry K."/>
            <person name="LaButti K."/>
            <person name="Morin E."/>
            <person name="Salamov A."/>
            <person name="Lipzen A."/>
            <person name="Mereny Z."/>
            <person name="Hegedus B."/>
            <person name="Baldrian P."/>
            <person name="Stursova M."/>
            <person name="Weitz H."/>
            <person name="Taylor A."/>
            <person name="Grigoriev I.V."/>
            <person name="Nagy L.G."/>
            <person name="Martin F."/>
            <person name="Kauserud H."/>
        </authorList>
    </citation>
    <scope>NUCLEOTIDE SEQUENCE</scope>
    <source>
        <strain evidence="1">CBHHK173m</strain>
    </source>
</reference>
<evidence type="ECO:0000313" key="2">
    <source>
        <dbReference type="Proteomes" id="UP001222325"/>
    </source>
</evidence>
<proteinExistence type="predicted"/>
<organism evidence="1 2">
    <name type="scientific">Mycena belliarum</name>
    <dbReference type="NCBI Taxonomy" id="1033014"/>
    <lineage>
        <taxon>Eukaryota</taxon>
        <taxon>Fungi</taxon>
        <taxon>Dikarya</taxon>
        <taxon>Basidiomycota</taxon>
        <taxon>Agaricomycotina</taxon>
        <taxon>Agaricomycetes</taxon>
        <taxon>Agaricomycetidae</taxon>
        <taxon>Agaricales</taxon>
        <taxon>Marasmiineae</taxon>
        <taxon>Mycenaceae</taxon>
        <taxon>Mycena</taxon>
    </lineage>
</organism>
<dbReference type="Proteomes" id="UP001222325">
    <property type="component" value="Unassembled WGS sequence"/>
</dbReference>
<dbReference type="Pfam" id="PF13563">
    <property type="entry name" value="2_5_RNA_ligase2"/>
    <property type="match status" value="1"/>
</dbReference>
<evidence type="ECO:0000313" key="1">
    <source>
        <dbReference type="EMBL" id="KAJ7091853.1"/>
    </source>
</evidence>
<dbReference type="Gene3D" id="3.90.1140.10">
    <property type="entry name" value="Cyclic phosphodiesterase"/>
    <property type="match status" value="1"/>
</dbReference>
<protein>
    <recommendedName>
        <fullName evidence="3">2'-5' RNA ligase family protein</fullName>
    </recommendedName>
</protein>
<sequence length="192" mass="21362">MLADRLELDFAPDDACPRRGGRGFRQSYRFLEETTEAYMDNGNPPHISLLLGAFRDPHGELLEVLDDLFASWDAFAFGLVLGYDSPAKKCVWAKPAGEGACIMHELRAAVLQELLEDECSLRRTAASRGPWTPHVTLYRRAGGDPSCLRVKREIAQDLDASFYGPLVGYATGASLWFGDDLVERFPFAGQIY</sequence>
<gene>
    <name evidence="1" type="ORF">B0H15DRAFT_948054</name>
</gene>
<keyword evidence="2" id="KW-1185">Reference proteome</keyword>
<dbReference type="EMBL" id="JARJCN010000019">
    <property type="protein sequence ID" value="KAJ7091853.1"/>
    <property type="molecule type" value="Genomic_DNA"/>
</dbReference>
<name>A0AAD6U8U4_9AGAR</name>
<accession>A0AAD6U8U4</accession>
<evidence type="ECO:0008006" key="3">
    <source>
        <dbReference type="Google" id="ProtNLM"/>
    </source>
</evidence>
<dbReference type="InterPro" id="IPR009097">
    <property type="entry name" value="Cyclic_Pdiesterase"/>
</dbReference>